<gene>
    <name evidence="2" type="ORF">Pcinc_030964</name>
</gene>
<evidence type="ECO:0000313" key="2">
    <source>
        <dbReference type="EMBL" id="KAK3863235.1"/>
    </source>
</evidence>
<dbReference type="SUPFAM" id="SSF49854">
    <property type="entry name" value="Spermadhesin, CUB domain"/>
    <property type="match status" value="1"/>
</dbReference>
<evidence type="ECO:0000256" key="1">
    <source>
        <dbReference type="SAM" id="MobiDB-lite"/>
    </source>
</evidence>
<reference evidence="2" key="1">
    <citation type="submission" date="2023-10" db="EMBL/GenBank/DDBJ databases">
        <title>Genome assemblies of two species of porcelain crab, Petrolisthes cinctipes and Petrolisthes manimaculis (Anomura: Porcellanidae).</title>
        <authorList>
            <person name="Angst P."/>
        </authorList>
    </citation>
    <scope>NUCLEOTIDE SEQUENCE</scope>
    <source>
        <strain evidence="2">PB745_01</strain>
        <tissue evidence="2">Gill</tissue>
    </source>
</reference>
<dbReference type="AlphaFoldDB" id="A0AAE1EX19"/>
<dbReference type="EMBL" id="JAWQEG010004056">
    <property type="protein sequence ID" value="KAK3863235.1"/>
    <property type="molecule type" value="Genomic_DNA"/>
</dbReference>
<accession>A0AAE1EX19</accession>
<organism evidence="2 3">
    <name type="scientific">Petrolisthes cinctipes</name>
    <name type="common">Flat porcelain crab</name>
    <dbReference type="NCBI Taxonomy" id="88211"/>
    <lineage>
        <taxon>Eukaryota</taxon>
        <taxon>Metazoa</taxon>
        <taxon>Ecdysozoa</taxon>
        <taxon>Arthropoda</taxon>
        <taxon>Crustacea</taxon>
        <taxon>Multicrustacea</taxon>
        <taxon>Malacostraca</taxon>
        <taxon>Eumalacostraca</taxon>
        <taxon>Eucarida</taxon>
        <taxon>Decapoda</taxon>
        <taxon>Pleocyemata</taxon>
        <taxon>Anomura</taxon>
        <taxon>Galatheoidea</taxon>
        <taxon>Porcellanidae</taxon>
        <taxon>Petrolisthes</taxon>
    </lineage>
</organism>
<dbReference type="Proteomes" id="UP001286313">
    <property type="component" value="Unassembled WGS sequence"/>
</dbReference>
<sequence length="179" mass="17548">MVTEGAGGGGAVWGQGVGAAGGTTTLPDEEGQPAVSSEVNVSAPVRRSAASGGKDASGNAVKVEGASGSSLGASGVVGGNGVLAEVARDTSGASQGASSGGAYGKPGEFQASSGENMASGAWSASSAGWRRCGDWSGRLKLLRYQSSSNTLTLTFRSDHAHAFIGFRARVSAHTGQSNL</sequence>
<evidence type="ECO:0000313" key="3">
    <source>
        <dbReference type="Proteomes" id="UP001286313"/>
    </source>
</evidence>
<feature type="region of interest" description="Disordered" evidence="1">
    <location>
        <begin position="89"/>
        <end position="115"/>
    </location>
</feature>
<dbReference type="InterPro" id="IPR035914">
    <property type="entry name" value="Sperma_CUB_dom_sf"/>
</dbReference>
<protein>
    <submittedName>
        <fullName evidence="2">Uncharacterized protein</fullName>
    </submittedName>
</protein>
<comment type="caution">
    <text evidence="2">The sequence shown here is derived from an EMBL/GenBank/DDBJ whole genome shotgun (WGS) entry which is preliminary data.</text>
</comment>
<proteinExistence type="predicted"/>
<keyword evidence="3" id="KW-1185">Reference proteome</keyword>
<feature type="compositionally biased region" description="Gly residues" evidence="1">
    <location>
        <begin position="1"/>
        <end position="21"/>
    </location>
</feature>
<feature type="region of interest" description="Disordered" evidence="1">
    <location>
        <begin position="1"/>
        <end position="61"/>
    </location>
</feature>
<name>A0AAE1EX19_PETCI</name>